<dbReference type="Proteomes" id="UP001235849">
    <property type="component" value="Unassembled WGS sequence"/>
</dbReference>
<dbReference type="EC" id="1.17.1.4" evidence="3"/>
<dbReference type="Gene3D" id="3.90.1170.50">
    <property type="entry name" value="Aldehyde oxidase/xanthine dehydrogenase, a/b hammerhead"/>
    <property type="match status" value="1"/>
</dbReference>
<dbReference type="InterPro" id="IPR037165">
    <property type="entry name" value="AldOxase/xan_DH_Mopterin-bd_sf"/>
</dbReference>
<dbReference type="Pfam" id="PF01315">
    <property type="entry name" value="Ald_Xan_dh_C"/>
    <property type="match status" value="1"/>
</dbReference>
<protein>
    <submittedName>
        <fullName evidence="3">Xanthine dehydrogenase molybdopterin binding subunit</fullName>
        <ecNumber evidence="3">1.17.1.4</ecNumber>
    </submittedName>
</protein>
<dbReference type="SUPFAM" id="SSF56003">
    <property type="entry name" value="Molybdenum cofactor-binding domain"/>
    <property type="match status" value="1"/>
</dbReference>
<dbReference type="InterPro" id="IPR036856">
    <property type="entry name" value="Ald_Oxase/Xan_DH_a/b_sf"/>
</dbReference>
<feature type="domain" description="Aldehyde oxidase/xanthine dehydrogenase a/b hammerhead" evidence="2">
    <location>
        <begin position="17"/>
        <end position="124"/>
    </location>
</feature>
<keyword evidence="4" id="KW-1185">Reference proteome</keyword>
<keyword evidence="3" id="KW-0560">Oxidoreductase</keyword>
<evidence type="ECO:0000313" key="4">
    <source>
        <dbReference type="Proteomes" id="UP001235849"/>
    </source>
</evidence>
<proteinExistence type="predicted"/>
<dbReference type="InterPro" id="IPR000674">
    <property type="entry name" value="Ald_Oxase/Xan_DH_a/b"/>
</dbReference>
<dbReference type="InterPro" id="IPR014309">
    <property type="entry name" value="Xanthine_DH_Mopterin-bd_su"/>
</dbReference>
<dbReference type="Gene3D" id="3.30.365.10">
    <property type="entry name" value="Aldehyde oxidase/xanthine dehydrogenase, molybdopterin binding domain"/>
    <property type="match status" value="4"/>
</dbReference>
<accession>A0ABT7B3I3</accession>
<feature type="region of interest" description="Disordered" evidence="1">
    <location>
        <begin position="1"/>
        <end position="23"/>
    </location>
</feature>
<sequence>MKVNKHKTHESAPHHVTGNATYTDDLRPPRDLLHLFPVLSSHARAKINQIDYSLAQQVPGVITVITPEDIPGINNTGIISLDEILLPSDEIHYHGQPIVWIVAETESAAREGAKKVNIDYTPLNSILTIQQAIERDSFQGEPQRIRRGNPNLALEKAEHTLEGELEIGGQDHFYLETQVSWVTPDTEGNYHVYSSTQHPTETQIMVARVLGIPRSQVVVTCLRMGGAFGGKESQANPVAAVAAIAAQKTGQSVRLRLKRHEDMIMTGKRHSFLGKYRVGFNSEGKISALDIDLYSHGGWSLDLSPPIMGRALFHIDNCYYIPDLEVRGQIAKTHTVSNTAFRGFGGPQAMVMIEEIIDRMARFLQVSPLEIREKNFYQGTGETNTTHYGQELFDNRLQQIWSQLKQEANVAQRMAEVREFNQNHEHEKRGLAITPVKFGISFTKSEYNQAGALILIYLDGSIQLNHGGTEMGQGLHSKMLQVAAKSLGVKIDRFRVMPTSTDKVPNTSATAASSGSDLNGQAIKNACETLKERLAPVAAKLLNLYAAEDLVFAEDWIYSRTDPNLKVSFDDVIAQAYLERISLSATGYYRTPNISWNPQTGRGRPFHYYAYGAAVSEVQVDGFTGMFKLRQVDIVHDVGNSLHPRVDRGQIEGGFVQGMGWLTMEELVWDNGGRLCTYSPSTYKIPTVADIPEAFHISLLEKAEQPGVIYGSKAVGEPPFMLAISVREAIREAVAAFGSCQQVRLASPATPEAILRAIAVQDCAKSVNSRL</sequence>
<dbReference type="Pfam" id="PF20256">
    <property type="entry name" value="MoCoBD_2"/>
    <property type="match status" value="1"/>
</dbReference>
<dbReference type="InterPro" id="IPR008274">
    <property type="entry name" value="AldOxase/xan_DH_MoCoBD1"/>
</dbReference>
<dbReference type="Pfam" id="PF02738">
    <property type="entry name" value="MoCoBD_1"/>
    <property type="match status" value="1"/>
</dbReference>
<dbReference type="SMART" id="SM01008">
    <property type="entry name" value="Ald_Xan_dh_C"/>
    <property type="match status" value="1"/>
</dbReference>
<name>A0ABT7B3I3_9CYAN</name>
<dbReference type="RefSeq" id="WP_283766093.1">
    <property type="nucleotide sequence ID" value="NZ_JAQOSO010000029.1"/>
</dbReference>
<dbReference type="PANTHER" id="PTHR45444">
    <property type="entry name" value="XANTHINE DEHYDROGENASE"/>
    <property type="match status" value="1"/>
</dbReference>
<dbReference type="GO" id="GO:0004854">
    <property type="term" value="F:xanthine dehydrogenase activity"/>
    <property type="evidence" value="ECO:0007669"/>
    <property type="project" value="UniProtKB-EC"/>
</dbReference>
<dbReference type="SUPFAM" id="SSF54665">
    <property type="entry name" value="CO dehydrogenase molybdoprotein N-domain-like"/>
    <property type="match status" value="1"/>
</dbReference>
<dbReference type="EMBL" id="JAQOSO010000029">
    <property type="protein sequence ID" value="MDJ1173743.1"/>
    <property type="molecule type" value="Genomic_DNA"/>
</dbReference>
<organism evidence="3 4">
    <name type="scientific">Roseofilum capinflatum BLCC-M114</name>
    <dbReference type="NCBI Taxonomy" id="3022440"/>
    <lineage>
        <taxon>Bacteria</taxon>
        <taxon>Bacillati</taxon>
        <taxon>Cyanobacteriota</taxon>
        <taxon>Cyanophyceae</taxon>
        <taxon>Desertifilales</taxon>
        <taxon>Desertifilaceae</taxon>
        <taxon>Roseofilum</taxon>
        <taxon>Roseofilum capinflatum</taxon>
    </lineage>
</organism>
<dbReference type="InterPro" id="IPR016208">
    <property type="entry name" value="Ald_Oxase/xanthine_DH-like"/>
</dbReference>
<evidence type="ECO:0000256" key="1">
    <source>
        <dbReference type="SAM" id="MobiDB-lite"/>
    </source>
</evidence>
<comment type="caution">
    <text evidence="3">The sequence shown here is derived from an EMBL/GenBank/DDBJ whole genome shotgun (WGS) entry which is preliminary data.</text>
</comment>
<dbReference type="PANTHER" id="PTHR45444:SF3">
    <property type="entry name" value="XANTHINE DEHYDROGENASE"/>
    <property type="match status" value="1"/>
</dbReference>
<evidence type="ECO:0000259" key="2">
    <source>
        <dbReference type="SMART" id="SM01008"/>
    </source>
</evidence>
<gene>
    <name evidence="3" type="primary">xdhB</name>
    <name evidence="3" type="ORF">PMG25_06515</name>
</gene>
<dbReference type="InterPro" id="IPR046867">
    <property type="entry name" value="AldOxase/xan_DH_MoCoBD2"/>
</dbReference>
<reference evidence="3 4" key="1">
    <citation type="submission" date="2023-01" db="EMBL/GenBank/DDBJ databases">
        <title>Novel diversity within Roseofilum (Cyanobacteria; Desertifilaceae) from marine benthic mats with descriptions of four novel species.</title>
        <authorList>
            <person name="Wang Y."/>
            <person name="Berthold D.E."/>
            <person name="Hu J."/>
            <person name="Lefler F.W."/>
            <person name="Laughinghouse H.D. IV."/>
        </authorList>
    </citation>
    <scope>NUCLEOTIDE SEQUENCE [LARGE SCALE GENOMIC DNA]</scope>
    <source>
        <strain evidence="3 4">BLCC-M114</strain>
    </source>
</reference>
<dbReference type="NCBIfam" id="TIGR02965">
    <property type="entry name" value="xanthine_xdhB"/>
    <property type="match status" value="1"/>
</dbReference>
<evidence type="ECO:0000313" key="3">
    <source>
        <dbReference type="EMBL" id="MDJ1173743.1"/>
    </source>
</evidence>